<feature type="compositionally biased region" description="Basic and acidic residues" evidence="1">
    <location>
        <begin position="200"/>
        <end position="209"/>
    </location>
</feature>
<reference evidence="3" key="1">
    <citation type="submission" date="2023-03" db="EMBL/GenBank/DDBJ databases">
        <title>Mating type loci evolution in Malassezia.</title>
        <authorList>
            <person name="Coelho M.A."/>
        </authorList>
    </citation>
    <scope>NUCLEOTIDE SEQUENCE</scope>
    <source>
        <strain evidence="3">CBS 14135</strain>
    </source>
</reference>
<name>A0AAF0DQ42_9BASI</name>
<dbReference type="AlphaFoldDB" id="A0AAF0DQ42"/>
<feature type="signal peptide" evidence="2">
    <location>
        <begin position="1"/>
        <end position="17"/>
    </location>
</feature>
<proteinExistence type="predicted"/>
<feature type="region of interest" description="Disordered" evidence="1">
    <location>
        <begin position="135"/>
        <end position="155"/>
    </location>
</feature>
<evidence type="ECO:0000256" key="1">
    <source>
        <dbReference type="SAM" id="MobiDB-lite"/>
    </source>
</evidence>
<feature type="region of interest" description="Disordered" evidence="1">
    <location>
        <begin position="194"/>
        <end position="228"/>
    </location>
</feature>
<sequence length="228" mass="25487">MKLGLFVTSLLPLAARAGWITYQNEGKKLDGIPCVGSIYGNDNWLVSQFDCNAPDWNGTMCDMKCFPISSTTCIGFPTEEEKKEHGVGGGIWYAPHGVDSACIYLGSTYGADYSDRIGPNTTACGYIDWPEERNFGPVKRKDDGDKKTKGCWDVDREPDEKYSQDSVHFYDGARPYLQKWCDLGYADSCGPNEDPFCEQDENRETEIKCKKTKKPKNPEIPKNQGSSD</sequence>
<protein>
    <submittedName>
        <fullName evidence="3">Uncharacterized protein</fullName>
    </submittedName>
</protein>
<dbReference type="EMBL" id="CP119951">
    <property type="protein sequence ID" value="WFC93383.1"/>
    <property type="molecule type" value="Genomic_DNA"/>
</dbReference>
<gene>
    <name evidence="3" type="ORF">MBRA1_000003</name>
</gene>
<dbReference type="Proteomes" id="UP001216638">
    <property type="component" value="Chromosome 1"/>
</dbReference>
<evidence type="ECO:0000313" key="3">
    <source>
        <dbReference type="EMBL" id="WFC93383.1"/>
    </source>
</evidence>
<keyword evidence="2" id="KW-0732">Signal</keyword>
<feature type="chain" id="PRO_5041990141" evidence="2">
    <location>
        <begin position="18"/>
        <end position="228"/>
    </location>
</feature>
<evidence type="ECO:0000256" key="2">
    <source>
        <dbReference type="SAM" id="SignalP"/>
    </source>
</evidence>
<evidence type="ECO:0000313" key="4">
    <source>
        <dbReference type="Proteomes" id="UP001216638"/>
    </source>
</evidence>
<accession>A0AAF0DQ42</accession>
<keyword evidence="4" id="KW-1185">Reference proteome</keyword>
<organism evidence="3 4">
    <name type="scientific">Malassezia brasiliensis</name>
    <dbReference type="NCBI Taxonomy" id="1821822"/>
    <lineage>
        <taxon>Eukaryota</taxon>
        <taxon>Fungi</taxon>
        <taxon>Dikarya</taxon>
        <taxon>Basidiomycota</taxon>
        <taxon>Ustilaginomycotina</taxon>
        <taxon>Malasseziomycetes</taxon>
        <taxon>Malasseziales</taxon>
        <taxon>Malasseziaceae</taxon>
        <taxon>Malassezia</taxon>
    </lineage>
</organism>